<keyword evidence="4" id="KW-0238">DNA-binding</keyword>
<dbReference type="GO" id="GO:0000976">
    <property type="term" value="F:transcription cis-regulatory region binding"/>
    <property type="evidence" value="ECO:0007669"/>
    <property type="project" value="TreeGrafter"/>
</dbReference>
<gene>
    <name evidence="7" type="ORF">MNBD_NITROSPINAE01-600</name>
</gene>
<protein>
    <recommendedName>
        <fullName evidence="6">Response regulatory domain-containing protein</fullName>
    </recommendedName>
</protein>
<dbReference type="AlphaFoldDB" id="A0A3B1CEC7"/>
<keyword evidence="1" id="KW-0597">Phosphoprotein</keyword>
<evidence type="ECO:0000256" key="5">
    <source>
        <dbReference type="ARBA" id="ARBA00023163"/>
    </source>
</evidence>
<keyword evidence="5" id="KW-0804">Transcription</keyword>
<sequence>MTLADKEKILVVDDEENIRLLYREELEEAGYEVDTARDAMDAARKIPEFKPDLVTLDIKMPGMDGIEFLRKFREKDKTTPVVLCTAYADYKKDFKIWASEAYVVKSFNLDRLKDTIREVLDKSQEKQEGQER</sequence>
<dbReference type="CDD" id="cd17554">
    <property type="entry name" value="REC_TrrA-like"/>
    <property type="match status" value="1"/>
</dbReference>
<dbReference type="Pfam" id="PF00072">
    <property type="entry name" value="Response_reg"/>
    <property type="match status" value="1"/>
</dbReference>
<dbReference type="InterPro" id="IPR001789">
    <property type="entry name" value="Sig_transdc_resp-reg_receiver"/>
</dbReference>
<dbReference type="PROSITE" id="PS50110">
    <property type="entry name" value="RESPONSE_REGULATORY"/>
    <property type="match status" value="1"/>
</dbReference>
<dbReference type="SMART" id="SM00448">
    <property type="entry name" value="REC"/>
    <property type="match status" value="1"/>
</dbReference>
<evidence type="ECO:0000313" key="7">
    <source>
        <dbReference type="EMBL" id="VAX21020.1"/>
    </source>
</evidence>
<dbReference type="InterPro" id="IPR011006">
    <property type="entry name" value="CheY-like_superfamily"/>
</dbReference>
<dbReference type="PANTHER" id="PTHR48111:SF1">
    <property type="entry name" value="TWO-COMPONENT RESPONSE REGULATOR ORR33"/>
    <property type="match status" value="1"/>
</dbReference>
<dbReference type="GO" id="GO:0005829">
    <property type="term" value="C:cytosol"/>
    <property type="evidence" value="ECO:0007669"/>
    <property type="project" value="TreeGrafter"/>
</dbReference>
<evidence type="ECO:0000256" key="1">
    <source>
        <dbReference type="ARBA" id="ARBA00022553"/>
    </source>
</evidence>
<dbReference type="SUPFAM" id="SSF52172">
    <property type="entry name" value="CheY-like"/>
    <property type="match status" value="1"/>
</dbReference>
<dbReference type="PANTHER" id="PTHR48111">
    <property type="entry name" value="REGULATOR OF RPOS"/>
    <property type="match status" value="1"/>
</dbReference>
<evidence type="ECO:0000256" key="4">
    <source>
        <dbReference type="ARBA" id="ARBA00023125"/>
    </source>
</evidence>
<feature type="domain" description="Response regulatory" evidence="6">
    <location>
        <begin position="8"/>
        <end position="120"/>
    </location>
</feature>
<proteinExistence type="predicted"/>
<organism evidence="7">
    <name type="scientific">hydrothermal vent metagenome</name>
    <dbReference type="NCBI Taxonomy" id="652676"/>
    <lineage>
        <taxon>unclassified sequences</taxon>
        <taxon>metagenomes</taxon>
        <taxon>ecological metagenomes</taxon>
    </lineage>
</organism>
<evidence type="ECO:0000259" key="6">
    <source>
        <dbReference type="PROSITE" id="PS50110"/>
    </source>
</evidence>
<evidence type="ECO:0000256" key="3">
    <source>
        <dbReference type="ARBA" id="ARBA00023015"/>
    </source>
</evidence>
<name>A0A3B1CEC7_9ZZZZ</name>
<evidence type="ECO:0000256" key="2">
    <source>
        <dbReference type="ARBA" id="ARBA00023012"/>
    </source>
</evidence>
<dbReference type="GO" id="GO:0000156">
    <property type="term" value="F:phosphorelay response regulator activity"/>
    <property type="evidence" value="ECO:0007669"/>
    <property type="project" value="TreeGrafter"/>
</dbReference>
<dbReference type="GO" id="GO:0032993">
    <property type="term" value="C:protein-DNA complex"/>
    <property type="evidence" value="ECO:0007669"/>
    <property type="project" value="TreeGrafter"/>
</dbReference>
<dbReference type="Gene3D" id="3.40.50.2300">
    <property type="match status" value="1"/>
</dbReference>
<keyword evidence="3" id="KW-0805">Transcription regulation</keyword>
<accession>A0A3B1CEC7</accession>
<reference evidence="7" key="1">
    <citation type="submission" date="2018-06" db="EMBL/GenBank/DDBJ databases">
        <authorList>
            <person name="Zhirakovskaya E."/>
        </authorList>
    </citation>
    <scope>NUCLEOTIDE SEQUENCE</scope>
</reference>
<dbReference type="InterPro" id="IPR039420">
    <property type="entry name" value="WalR-like"/>
</dbReference>
<keyword evidence="2" id="KW-0902">Two-component regulatory system</keyword>
<dbReference type="EMBL" id="UOGC01000114">
    <property type="protein sequence ID" value="VAX21020.1"/>
    <property type="molecule type" value="Genomic_DNA"/>
</dbReference>
<dbReference type="FunFam" id="3.40.50.2300:FF:000001">
    <property type="entry name" value="DNA-binding response regulator PhoB"/>
    <property type="match status" value="1"/>
</dbReference>
<dbReference type="GO" id="GO:0006355">
    <property type="term" value="P:regulation of DNA-templated transcription"/>
    <property type="evidence" value="ECO:0007669"/>
    <property type="project" value="TreeGrafter"/>
</dbReference>